<reference evidence="13 14" key="1">
    <citation type="submission" date="2017-10" db="EMBL/GenBank/DDBJ databases">
        <title>Novel microbial diversity and functional potential in the marine mammal oral microbiome.</title>
        <authorList>
            <person name="Dudek N.K."/>
            <person name="Sun C.L."/>
            <person name="Burstein D."/>
            <person name="Kantor R.S."/>
            <person name="Aliaga Goltsman D.S."/>
            <person name="Bik E.M."/>
            <person name="Thomas B.C."/>
            <person name="Banfield J.F."/>
            <person name="Relman D.A."/>
        </authorList>
    </citation>
    <scope>NUCLEOTIDE SEQUENCE [LARGE SCALE GENOMIC DNA]</scope>
    <source>
        <strain evidence="13">DOLJORAL78_47_21</strain>
    </source>
</reference>
<dbReference type="GO" id="GO:0004742">
    <property type="term" value="F:dihydrolipoyllysine-residue acetyltransferase activity"/>
    <property type="evidence" value="ECO:0007669"/>
    <property type="project" value="UniProtKB-UniRule"/>
</dbReference>
<dbReference type="Gene3D" id="2.40.50.100">
    <property type="match status" value="4"/>
</dbReference>
<protein>
    <recommendedName>
        <fullName evidence="10">Acetyltransferase component of pyruvate dehydrogenase complex</fullName>
        <ecNumber evidence="10">2.3.1.12</ecNumber>
    </recommendedName>
</protein>
<dbReference type="Pfam" id="PF00364">
    <property type="entry name" value="Biotin_lipoyl"/>
    <property type="match status" value="4"/>
</dbReference>
<feature type="domain" description="Peripheral subunit-binding (PSBD)" evidence="12">
    <location>
        <begin position="424"/>
        <end position="461"/>
    </location>
</feature>
<evidence type="ECO:0000256" key="1">
    <source>
        <dbReference type="ARBA" id="ARBA00001938"/>
    </source>
</evidence>
<comment type="subunit">
    <text evidence="3 10">Forms a 24-polypeptide structural core with octahedral symmetry.</text>
</comment>
<gene>
    <name evidence="13" type="ORF">CSA60_03605</name>
</gene>
<accession>A0A2G6JKQ3</accession>
<comment type="catalytic activity">
    <reaction evidence="9 10">
        <text>N(6)-[(R)-dihydrolipoyl]-L-lysyl-[protein] + acetyl-CoA = N(6)-[(R)-S(8)-acetyldihydrolipoyl]-L-lysyl-[protein] + CoA</text>
        <dbReference type="Rhea" id="RHEA:17017"/>
        <dbReference type="Rhea" id="RHEA-COMP:10475"/>
        <dbReference type="Rhea" id="RHEA-COMP:10478"/>
        <dbReference type="ChEBI" id="CHEBI:57287"/>
        <dbReference type="ChEBI" id="CHEBI:57288"/>
        <dbReference type="ChEBI" id="CHEBI:83100"/>
        <dbReference type="ChEBI" id="CHEBI:83111"/>
        <dbReference type="EC" id="2.3.1.12"/>
    </reaction>
</comment>
<dbReference type="InterPro" id="IPR000089">
    <property type="entry name" value="Biotin_lipoyl"/>
</dbReference>
<dbReference type="InterPro" id="IPR003016">
    <property type="entry name" value="2-oxoA_DH_lipoyl-BS"/>
</dbReference>
<keyword evidence="4 10" id="KW-0808">Transferase</keyword>
<dbReference type="InterPro" id="IPR001078">
    <property type="entry name" value="2-oxoacid_DH_actylTfrase"/>
</dbReference>
<dbReference type="Gene3D" id="4.10.320.10">
    <property type="entry name" value="E3-binding domain"/>
    <property type="match status" value="1"/>
</dbReference>
<dbReference type="PROSITE" id="PS00189">
    <property type="entry name" value="LIPOYL"/>
    <property type="match status" value="4"/>
</dbReference>
<dbReference type="InterPro" id="IPR036625">
    <property type="entry name" value="E3-bd_dom_sf"/>
</dbReference>
<dbReference type="GO" id="GO:0006086">
    <property type="term" value="P:pyruvate decarboxylation to acetyl-CoA"/>
    <property type="evidence" value="ECO:0007669"/>
    <property type="project" value="UniProtKB-UniRule"/>
</dbReference>
<keyword evidence="5" id="KW-0677">Repeat</keyword>
<sequence length="725" mass="76118">MITITVPDLSGSTDVDVVEVLVKDGDTISEGDSLIVVETDKASMDIPAPQGGVVVSVKIKEGDTINEGDQLIELETGSPAPAESVEPVSTPVATAANTESIFIPDLSGSTDVDVVEVLVKEGDRIAEGDSLIVLETDKASMEVPALKGGVIVSMKINVGDTVNEGDLLMELQVGSAPADSAPLAAAPVDTAAKIENIFIPDLSGSTDVDVVEVLVKEGDRIAEGDSLIVLETDKASMEVPSLKDGVIVSMKIKAGDTVNEGDLLMELQVGGSVSAEPVPATPVAAPAPVEVAATTENVLIPDLSGSTDVDVVEVLVKEGDRIAEGDSLIVLETDKASMEVPSLQDGIVVAMNVKEGDTVNEGDLMMTLQVGETAAPVAHVANTEAPAPKPAPAAASATSAPVKAPALAGNVDKAALEQKNKTVHAGPAVRALAREFGVDLSLIAGTGRRGRIVKEDVQLYVKGALQQLAEAPKSGVVTTGSGIPAIPEVDFSKFGEIEIEKLSKIAKVTRDNMSRCWLNIPHVTQFDKADITDLETFRKEMKDEAAQSGVKLTPMPFMLKAIAIALQKYPKFNASLHADGEHIVYKKYINIGIAVDTAQGLMVPVIKDADKKSIYELSKEAIELAGKAKDRKLKPDEMQGACFTISSLGGIGGTGFTPIVNAPEVAILGVSKADIEPRWNGKEFEPRKMLPLCLSYDHRAINGGDAGRFLTYLNSLLSDIRRLVL</sequence>
<dbReference type="InterPro" id="IPR011053">
    <property type="entry name" value="Single_hybrid_motif"/>
</dbReference>
<dbReference type="Proteomes" id="UP000243469">
    <property type="component" value="Unassembled WGS sequence"/>
</dbReference>
<keyword evidence="6 10" id="KW-0450">Lipoyl</keyword>
<dbReference type="GO" id="GO:0005737">
    <property type="term" value="C:cytoplasm"/>
    <property type="evidence" value="ECO:0007669"/>
    <property type="project" value="TreeGrafter"/>
</dbReference>
<evidence type="ECO:0000256" key="10">
    <source>
        <dbReference type="RuleBase" id="RU361137"/>
    </source>
</evidence>
<dbReference type="InterPro" id="IPR004167">
    <property type="entry name" value="PSBD"/>
</dbReference>
<evidence type="ECO:0000256" key="6">
    <source>
        <dbReference type="ARBA" id="ARBA00022823"/>
    </source>
</evidence>
<comment type="caution">
    <text evidence="13">The sequence shown here is derived from an EMBL/GenBank/DDBJ whole genome shotgun (WGS) entry which is preliminary data.</text>
</comment>
<dbReference type="STRING" id="207954.MED92_16120"/>
<comment type="cofactor">
    <cofactor evidence="1">
        <name>(R)-lipoate</name>
        <dbReference type="ChEBI" id="CHEBI:83088"/>
    </cofactor>
</comment>
<organism evidence="13 14">
    <name type="scientific">Neptuniibacter caesariensis</name>
    <dbReference type="NCBI Taxonomy" id="207954"/>
    <lineage>
        <taxon>Bacteria</taxon>
        <taxon>Pseudomonadati</taxon>
        <taxon>Pseudomonadota</taxon>
        <taxon>Gammaproteobacteria</taxon>
        <taxon>Oceanospirillales</taxon>
        <taxon>Oceanospirillaceae</taxon>
        <taxon>Neptuniibacter</taxon>
    </lineage>
</organism>
<evidence type="ECO:0000256" key="5">
    <source>
        <dbReference type="ARBA" id="ARBA00022737"/>
    </source>
</evidence>
<feature type="domain" description="Lipoyl-binding" evidence="11">
    <location>
        <begin position="1"/>
        <end position="75"/>
    </location>
</feature>
<dbReference type="EC" id="2.3.1.12" evidence="10"/>
<dbReference type="InterPro" id="IPR050743">
    <property type="entry name" value="2-oxoacid_DH_E2_comp"/>
</dbReference>
<dbReference type="SUPFAM" id="SSF47005">
    <property type="entry name" value="Peripheral subunit-binding domain of 2-oxo acid dehydrogenase complex"/>
    <property type="match status" value="1"/>
</dbReference>
<evidence type="ECO:0000259" key="11">
    <source>
        <dbReference type="PROSITE" id="PS50968"/>
    </source>
</evidence>
<dbReference type="AlphaFoldDB" id="A0A2G6JKQ3"/>
<keyword evidence="13" id="KW-0670">Pyruvate</keyword>
<dbReference type="PANTHER" id="PTHR43178:SF2">
    <property type="entry name" value="DIHYDROLIPOYLLYSINE-RESIDUE ACETYLTRANSFERASE COMPONENT OF PYRUVATE DEHYDROGENASE COMPLEX"/>
    <property type="match status" value="1"/>
</dbReference>
<evidence type="ECO:0000256" key="9">
    <source>
        <dbReference type="ARBA" id="ARBA00048370"/>
    </source>
</evidence>
<keyword evidence="7 10" id="KW-0012">Acyltransferase</keyword>
<dbReference type="SUPFAM" id="SSF51230">
    <property type="entry name" value="Single hybrid motif"/>
    <property type="match status" value="4"/>
</dbReference>
<proteinExistence type="inferred from homology"/>
<dbReference type="Pfam" id="PF02817">
    <property type="entry name" value="E3_binding"/>
    <property type="match status" value="1"/>
</dbReference>
<evidence type="ECO:0000313" key="14">
    <source>
        <dbReference type="Proteomes" id="UP000243469"/>
    </source>
</evidence>
<dbReference type="NCBIfam" id="TIGR01348">
    <property type="entry name" value="PDHac_trf_long"/>
    <property type="match status" value="1"/>
</dbReference>
<feature type="domain" description="Lipoyl-binding" evidence="11">
    <location>
        <begin position="194"/>
        <end position="268"/>
    </location>
</feature>
<dbReference type="SUPFAM" id="SSF52777">
    <property type="entry name" value="CoA-dependent acyltransferases"/>
    <property type="match status" value="1"/>
</dbReference>
<evidence type="ECO:0000256" key="3">
    <source>
        <dbReference type="ARBA" id="ARBA00011484"/>
    </source>
</evidence>
<dbReference type="Pfam" id="PF00198">
    <property type="entry name" value="2-oxoacid_dh"/>
    <property type="match status" value="1"/>
</dbReference>
<dbReference type="InterPro" id="IPR006256">
    <property type="entry name" value="AcTrfase_Pyrv_DH_cplx"/>
</dbReference>
<comment type="function">
    <text evidence="8">The pyruvate dehydrogenase complex catalyzes the overall conversion of pyruvate to acetyl-CoA and CO(2). It contains multiple copies of three enzymatic components: pyruvate dehydrogenase (E1), dihydrolipoamide acetyltransferase (E2) and lipoamide dehydrogenase (E3).</text>
</comment>
<dbReference type="FunFam" id="3.30.559.10:FF:000004">
    <property type="entry name" value="Acetyltransferase component of pyruvate dehydrogenase complex"/>
    <property type="match status" value="1"/>
</dbReference>
<evidence type="ECO:0000256" key="8">
    <source>
        <dbReference type="ARBA" id="ARBA00025211"/>
    </source>
</evidence>
<evidence type="ECO:0000256" key="4">
    <source>
        <dbReference type="ARBA" id="ARBA00022679"/>
    </source>
</evidence>
<evidence type="ECO:0000259" key="12">
    <source>
        <dbReference type="PROSITE" id="PS51826"/>
    </source>
</evidence>
<evidence type="ECO:0000256" key="2">
    <source>
        <dbReference type="ARBA" id="ARBA00007317"/>
    </source>
</evidence>
<dbReference type="Gene3D" id="3.30.559.10">
    <property type="entry name" value="Chloramphenicol acetyltransferase-like domain"/>
    <property type="match status" value="1"/>
</dbReference>
<evidence type="ECO:0000256" key="7">
    <source>
        <dbReference type="ARBA" id="ARBA00023315"/>
    </source>
</evidence>
<dbReference type="PROSITE" id="PS50968">
    <property type="entry name" value="BIOTINYL_LIPOYL"/>
    <property type="match status" value="4"/>
</dbReference>
<dbReference type="NCBIfam" id="NF008814">
    <property type="entry name" value="PRK11854.1"/>
    <property type="match status" value="1"/>
</dbReference>
<dbReference type="GO" id="GO:0031405">
    <property type="term" value="F:lipoic acid binding"/>
    <property type="evidence" value="ECO:0007669"/>
    <property type="project" value="TreeGrafter"/>
</dbReference>
<dbReference type="InterPro" id="IPR023213">
    <property type="entry name" value="CAT-like_dom_sf"/>
</dbReference>
<dbReference type="CDD" id="cd06849">
    <property type="entry name" value="lipoyl_domain"/>
    <property type="match status" value="4"/>
</dbReference>
<dbReference type="EMBL" id="PDSH01000018">
    <property type="protein sequence ID" value="PIE24031.1"/>
    <property type="molecule type" value="Genomic_DNA"/>
</dbReference>
<dbReference type="PANTHER" id="PTHR43178">
    <property type="entry name" value="DIHYDROLIPOAMIDE ACETYLTRANSFERASE COMPONENT OF PYRUVATE DEHYDROGENASE COMPLEX"/>
    <property type="match status" value="1"/>
</dbReference>
<dbReference type="GO" id="GO:0045254">
    <property type="term" value="C:pyruvate dehydrogenase complex"/>
    <property type="evidence" value="ECO:0007669"/>
    <property type="project" value="UniProtKB-UniRule"/>
</dbReference>
<feature type="domain" description="Lipoyl-binding" evidence="11">
    <location>
        <begin position="98"/>
        <end position="172"/>
    </location>
</feature>
<dbReference type="PROSITE" id="PS51826">
    <property type="entry name" value="PSBD"/>
    <property type="match status" value="1"/>
</dbReference>
<feature type="domain" description="Lipoyl-binding" evidence="11">
    <location>
        <begin position="295"/>
        <end position="369"/>
    </location>
</feature>
<name>A0A2G6JKQ3_NEPCE</name>
<evidence type="ECO:0000313" key="13">
    <source>
        <dbReference type="EMBL" id="PIE24031.1"/>
    </source>
</evidence>
<comment type="similarity">
    <text evidence="2 10">Belongs to the 2-oxoacid dehydrogenase family.</text>
</comment>